<dbReference type="RefSeq" id="WP_051749417.1">
    <property type="nucleotide sequence ID" value="NZ_JFDP01000040.1"/>
</dbReference>
<dbReference type="GO" id="GO:0005524">
    <property type="term" value="F:ATP binding"/>
    <property type="evidence" value="ECO:0007669"/>
    <property type="project" value="UniProtKB-KW"/>
</dbReference>
<evidence type="ECO:0000259" key="9">
    <source>
        <dbReference type="SMART" id="SM00382"/>
    </source>
</evidence>
<comment type="function">
    <text evidence="7">Plays an essential role in the initiation and regulation of chromosomal replication. ATP-DnaA binds to the origin of replication (oriC) to initiate formation of the DNA replication initiation complex once per cell cycle. Binds the DnaA box (a 9 base pair repeat at the origin) and separates the double-stranded (ds)DNA. Forms a right-handed helical filament on oriC DNA; dsDNA binds to the exterior of the filament while single-stranded (ss)DNA is stabiized in the filament's interior. The ATP-DnaA-oriC complex binds and stabilizes one strand of the AT-rich DNA unwinding element (DUE), permitting loading of DNA polymerase. After initiation quickly degrades to an ADP-DnaA complex that is not apt for DNA replication. Binds acidic phospholipids.</text>
</comment>
<keyword evidence="1" id="KW-0963">Cytoplasm</keyword>
<evidence type="ECO:0000313" key="12">
    <source>
        <dbReference type="Proteomes" id="UP000028537"/>
    </source>
</evidence>
<sequence>MEDKKAQVLYKQVINSLDPSLVSENILNILNNAKAFNVSDGILKVLLNDKISKIALNKALVETKLVTKKLIDLFSKNNYEILNVVFITENESQIEQVGFKVINQFSDNRINFSDENKRMTFDNFIISNFNEKAQSIIQALLKNDDQYNDYNPVFLFGSVGIGKTHLVLAAGNAYALSNPSKKVYYTEANDFYSRYISASGLGSSQVEKIKNEMKEADLLIIDDIQNLASRDSALDVIFTIFNSVKGKKEAKIIITSDKPSKDLKGFPERLISRFGGGIQCKITIPTVLDVKEIIKHWFAQNNIFNYDSEVITYIAENYLNDIRQLIGLLKQIKFWSHELGIEGIIDKDFIDIHLSESGTTFGIKAKKQFSLEDVIDLVCREYNLKKEVIKSDSRVAQIILVRKIIYYLAVSELKMSFSDIGRYFGKVHTTISHSYHEINTKLETDEQLSGQIKILLDKMK</sequence>
<dbReference type="PANTHER" id="PTHR30050:SF2">
    <property type="entry name" value="CHROMOSOMAL REPLICATION INITIATOR PROTEIN DNAA"/>
    <property type="match status" value="1"/>
</dbReference>
<dbReference type="InterPro" id="IPR013159">
    <property type="entry name" value="DnaA_C"/>
</dbReference>
<dbReference type="InterPro" id="IPR010921">
    <property type="entry name" value="Trp_repressor/repl_initiator"/>
</dbReference>
<dbReference type="PROSITE" id="PS01008">
    <property type="entry name" value="DNAA"/>
    <property type="match status" value="1"/>
</dbReference>
<gene>
    <name evidence="11" type="primary">dnaA</name>
    <name evidence="11" type="ORF">UDIV_2840</name>
</gene>
<dbReference type="CDD" id="cd00009">
    <property type="entry name" value="AAA"/>
    <property type="match status" value="1"/>
</dbReference>
<keyword evidence="3 7" id="KW-0547">Nucleotide-binding</keyword>
<name>A0A084EZP9_9BACT</name>
<reference evidence="11 12" key="1">
    <citation type="submission" date="2014-02" db="EMBL/GenBank/DDBJ databases">
        <title>Genome sequence of Ureaplasma diversum strain 246.</title>
        <authorList>
            <person name="Sirand-Pugnet P."/>
            <person name="Breton M."/>
            <person name="Dordet-Frisoni E."/>
            <person name="Baranowski E."/>
            <person name="Barre A."/>
            <person name="Couture C."/>
            <person name="Dupuy V."/>
            <person name="Gaurivaud P."/>
            <person name="Jacob D."/>
            <person name="Lemaitre C."/>
            <person name="Manso-Silvan L."/>
            <person name="Nikolski M."/>
            <person name="Nouvel L.-X."/>
            <person name="Poumarat F."/>
            <person name="Tardy F."/>
            <person name="Thebault P."/>
            <person name="Theil S."/>
            <person name="Citti C."/>
            <person name="Thiaucourt F."/>
            <person name="Blanchard A."/>
        </authorList>
    </citation>
    <scope>NUCLEOTIDE SEQUENCE [LARGE SCALE GENOMIC DNA]</scope>
    <source>
        <strain evidence="11 12">NCTC 246</strain>
    </source>
</reference>
<keyword evidence="4 7" id="KW-0067">ATP-binding</keyword>
<keyword evidence="2 7" id="KW-0235">DNA replication</keyword>
<evidence type="ECO:0000256" key="1">
    <source>
        <dbReference type="ARBA" id="ARBA00022490"/>
    </source>
</evidence>
<dbReference type="EMBL" id="JFDP01000040">
    <property type="protein sequence ID" value="KEZ23441.1"/>
    <property type="molecule type" value="Genomic_DNA"/>
</dbReference>
<dbReference type="InterPro" id="IPR013317">
    <property type="entry name" value="DnaA_dom"/>
</dbReference>
<dbReference type="Proteomes" id="UP000028537">
    <property type="component" value="Unassembled WGS sequence"/>
</dbReference>
<dbReference type="Pfam" id="PF08299">
    <property type="entry name" value="Bac_DnaA_C"/>
    <property type="match status" value="1"/>
</dbReference>
<keyword evidence="12" id="KW-1185">Reference proteome</keyword>
<evidence type="ECO:0000256" key="2">
    <source>
        <dbReference type="ARBA" id="ARBA00022705"/>
    </source>
</evidence>
<keyword evidence="5" id="KW-0446">Lipid-binding</keyword>
<evidence type="ECO:0000256" key="6">
    <source>
        <dbReference type="ARBA" id="ARBA00023125"/>
    </source>
</evidence>
<keyword evidence="6 7" id="KW-0238">DNA-binding</keyword>
<feature type="domain" description="AAA+ ATPase" evidence="9">
    <location>
        <begin position="149"/>
        <end position="288"/>
    </location>
</feature>
<evidence type="ECO:0000256" key="5">
    <source>
        <dbReference type="ARBA" id="ARBA00023121"/>
    </source>
</evidence>
<dbReference type="CDD" id="cd06571">
    <property type="entry name" value="Bac_DnaA_C"/>
    <property type="match status" value="1"/>
</dbReference>
<dbReference type="InterPro" id="IPR018312">
    <property type="entry name" value="Chromosome_initiator_DnaA_CS"/>
</dbReference>
<dbReference type="PRINTS" id="PR00051">
    <property type="entry name" value="DNAA"/>
</dbReference>
<proteinExistence type="inferred from homology"/>
<evidence type="ECO:0000313" key="11">
    <source>
        <dbReference type="EMBL" id="KEZ23441.1"/>
    </source>
</evidence>
<dbReference type="GO" id="GO:0003688">
    <property type="term" value="F:DNA replication origin binding"/>
    <property type="evidence" value="ECO:0007669"/>
    <property type="project" value="InterPro"/>
</dbReference>
<evidence type="ECO:0000259" key="10">
    <source>
        <dbReference type="SMART" id="SM00760"/>
    </source>
</evidence>
<evidence type="ECO:0000256" key="7">
    <source>
        <dbReference type="RuleBase" id="RU000577"/>
    </source>
</evidence>
<dbReference type="SUPFAM" id="SSF48295">
    <property type="entry name" value="TrpR-like"/>
    <property type="match status" value="1"/>
</dbReference>
<dbReference type="SMART" id="SM00760">
    <property type="entry name" value="Bac_DnaA_C"/>
    <property type="match status" value="1"/>
</dbReference>
<evidence type="ECO:0000256" key="4">
    <source>
        <dbReference type="ARBA" id="ARBA00022840"/>
    </source>
</evidence>
<dbReference type="GO" id="GO:0006275">
    <property type="term" value="P:regulation of DNA replication"/>
    <property type="evidence" value="ECO:0007669"/>
    <property type="project" value="InterPro"/>
</dbReference>
<comment type="caution">
    <text evidence="11">The sequence shown here is derived from an EMBL/GenBank/DDBJ whole genome shotgun (WGS) entry which is preliminary data.</text>
</comment>
<dbReference type="GO" id="GO:0006270">
    <property type="term" value="P:DNA replication initiation"/>
    <property type="evidence" value="ECO:0007669"/>
    <property type="project" value="InterPro"/>
</dbReference>
<feature type="domain" description="Chromosomal replication initiator DnaA C-terminal" evidence="10">
    <location>
        <begin position="370"/>
        <end position="438"/>
    </location>
</feature>
<dbReference type="SMART" id="SM00382">
    <property type="entry name" value="AAA"/>
    <property type="match status" value="1"/>
</dbReference>
<dbReference type="Gene3D" id="3.40.50.300">
    <property type="entry name" value="P-loop containing nucleotide triphosphate hydrolases"/>
    <property type="match status" value="1"/>
</dbReference>
<organism evidence="11 12">
    <name type="scientific">Ureaplasma diversum NCTC 246</name>
    <dbReference type="NCBI Taxonomy" id="1188241"/>
    <lineage>
        <taxon>Bacteria</taxon>
        <taxon>Bacillati</taxon>
        <taxon>Mycoplasmatota</taxon>
        <taxon>Mycoplasmoidales</taxon>
        <taxon>Mycoplasmoidaceae</taxon>
        <taxon>Ureaplasma</taxon>
    </lineage>
</organism>
<dbReference type="GO" id="GO:0005886">
    <property type="term" value="C:plasma membrane"/>
    <property type="evidence" value="ECO:0007669"/>
    <property type="project" value="TreeGrafter"/>
</dbReference>
<evidence type="ECO:0000256" key="3">
    <source>
        <dbReference type="ARBA" id="ARBA00022741"/>
    </source>
</evidence>
<dbReference type="InterPro" id="IPR003593">
    <property type="entry name" value="AAA+_ATPase"/>
</dbReference>
<dbReference type="GO" id="GO:0008289">
    <property type="term" value="F:lipid binding"/>
    <property type="evidence" value="ECO:0007669"/>
    <property type="project" value="UniProtKB-KW"/>
</dbReference>
<dbReference type="InterPro" id="IPR020591">
    <property type="entry name" value="Chromosome_initiator_DnaA-like"/>
</dbReference>
<evidence type="ECO:0000256" key="8">
    <source>
        <dbReference type="RuleBase" id="RU004227"/>
    </source>
</evidence>
<dbReference type="PANTHER" id="PTHR30050">
    <property type="entry name" value="CHROMOSOMAL REPLICATION INITIATOR PROTEIN DNAA"/>
    <property type="match status" value="1"/>
</dbReference>
<comment type="similarity">
    <text evidence="8">Belongs to the DnaA family.</text>
</comment>
<dbReference type="Pfam" id="PF00308">
    <property type="entry name" value="Bac_DnaA"/>
    <property type="match status" value="1"/>
</dbReference>
<dbReference type="Gene3D" id="1.10.8.60">
    <property type="match status" value="1"/>
</dbReference>
<dbReference type="Gene3D" id="1.10.1750.10">
    <property type="match status" value="1"/>
</dbReference>
<dbReference type="InterPro" id="IPR027417">
    <property type="entry name" value="P-loop_NTPase"/>
</dbReference>
<dbReference type="SUPFAM" id="SSF52540">
    <property type="entry name" value="P-loop containing nucleoside triphosphate hydrolases"/>
    <property type="match status" value="1"/>
</dbReference>
<dbReference type="eggNOG" id="COG0593">
    <property type="taxonomic scope" value="Bacteria"/>
</dbReference>
<dbReference type="AlphaFoldDB" id="A0A084EZP9"/>
<protein>
    <recommendedName>
        <fullName evidence="7">Chromosomal replication initiator protein DnaA</fullName>
    </recommendedName>
</protein>
<accession>A0A084EZP9</accession>